<protein>
    <recommendedName>
        <fullName evidence="3">Type I restriction enzyme R protein N-terminal domain-containing protein</fullName>
    </recommendedName>
</protein>
<comment type="caution">
    <text evidence="1">The sequence shown here is derived from an EMBL/GenBank/DDBJ whole genome shotgun (WGS) entry which is preliminary data.</text>
</comment>
<evidence type="ECO:0000313" key="2">
    <source>
        <dbReference type="Proteomes" id="UP001204798"/>
    </source>
</evidence>
<dbReference type="RefSeq" id="WP_302898663.1">
    <property type="nucleotide sequence ID" value="NZ_CP130454.1"/>
</dbReference>
<evidence type="ECO:0000313" key="1">
    <source>
        <dbReference type="EMBL" id="MCS3917882.1"/>
    </source>
</evidence>
<reference evidence="1 2" key="1">
    <citation type="submission" date="2022-08" db="EMBL/GenBank/DDBJ databases">
        <title>Bacterial and archaeal communities from various locations to study Microbial Dark Matter (Phase II).</title>
        <authorList>
            <person name="Stepanauskas R."/>
        </authorList>
    </citation>
    <scope>NUCLEOTIDE SEQUENCE [LARGE SCALE GENOMIC DNA]</scope>
    <source>
        <strain evidence="1 2">PD1</strain>
    </source>
</reference>
<proteinExistence type="predicted"/>
<sequence>MEQPLRQSTGVNLSEKFRQLAQRAQGLTEATLRHEFVQSLREFVLQATGYDPLPQLEEQITLPAEFGAVLRGRSDARLGCLVCEIKTPEHPLDDAVAQCRSYLDGYRQQGIFARGVAYNGVELALISETKFGAAKRKKGLPF</sequence>
<dbReference type="Proteomes" id="UP001204798">
    <property type="component" value="Unassembled WGS sequence"/>
</dbReference>
<evidence type="ECO:0008006" key="3">
    <source>
        <dbReference type="Google" id="ProtNLM"/>
    </source>
</evidence>
<dbReference type="EMBL" id="JANUCP010000001">
    <property type="protein sequence ID" value="MCS3917882.1"/>
    <property type="molecule type" value="Genomic_DNA"/>
</dbReference>
<organism evidence="1 2">
    <name type="scientific">Candidatus Fervidibacter sacchari</name>
    <dbReference type="NCBI Taxonomy" id="1448929"/>
    <lineage>
        <taxon>Bacteria</taxon>
        <taxon>Candidatus Fervidibacterota</taxon>
        <taxon>Candidatus Fervidibacter</taxon>
    </lineage>
</organism>
<keyword evidence="2" id="KW-1185">Reference proteome</keyword>
<name>A0ABT2EIV7_9BACT</name>
<gene>
    <name evidence="1" type="ORF">M2350_000279</name>
</gene>
<accession>A0ABT2EIV7</accession>